<dbReference type="InterPro" id="IPR051215">
    <property type="entry name" value="GRE"/>
</dbReference>
<dbReference type="PANTHER" id="PTHR43641">
    <property type="entry name" value="FORMATE ACETYLTRANSFERASE 3-RELATED"/>
    <property type="match status" value="1"/>
</dbReference>
<dbReference type="NCBIfam" id="TIGR01774">
    <property type="entry name" value="PFL2-3"/>
    <property type="match status" value="1"/>
</dbReference>
<evidence type="ECO:0000256" key="2">
    <source>
        <dbReference type="ARBA" id="ARBA00023239"/>
    </source>
</evidence>
<dbReference type="RefSeq" id="WP_046498031.1">
    <property type="nucleotide sequence ID" value="NZ_CP011132.1"/>
</dbReference>
<dbReference type="PROSITE" id="PS51554">
    <property type="entry name" value="PFL"/>
    <property type="match status" value="1"/>
</dbReference>
<dbReference type="AlphaFoldDB" id="A0A0F6U0B1"/>
<evidence type="ECO:0000256" key="3">
    <source>
        <dbReference type="PROSITE-ProRule" id="PRU00493"/>
    </source>
</evidence>
<dbReference type="PROSITE" id="PS51149">
    <property type="entry name" value="GLY_RADICAL_2"/>
    <property type="match status" value="1"/>
</dbReference>
<sequence length="809" mass="90904">MKDFLEFKVINHDDIDLARINRLRHKMQTRRASICSERAILYTESFKQTEGEAYILRKAKAFAHTLKNMSIYFEKDSLIFGNQASANFAAPIFPEYSYQWVIDELDQFDKRTGDIFYITEDVKEKLRSIQDYWLGKTHADEVKRTSPQNIVLAEKQGVLHRGGISMSGDGHIVPDHEMIFKYGFRGLIDQAAEKLRQLAPEDVQQRQFYEAAIITLEASLEFIKRYGRLASQEAEIEPDSRREKELIAIAGMCETLLEKPVEHFYEGCQACYLVHILQMIESNGHSFCYGRFDQYMIPLYLKDIADRTLTQEKALEILTHLFLMNSGNNKVRPYGHTKFSQGYPLYSNLMVGGRKRDGQDGTNALSYLCIEAMNLTAMAEPNFSMRFNQDTPKGLLKLAARLIRTGCGMPSMFNDEVAVKGLEDLGIPTEDALDYCAIGCVETGVPGKYGHRATGMTYVNWGKMLELVLNNGMDPASGIQLISVNGKEGNKTNYQYYEQLWSAWETLLKYYSDLAVECDAICDRSLAVYDTSPFASCFIDNCLKLGKALKDGGCKYDVISQSNIGPSVVGNSLAVIKKLVFEEKTVSLDEIMAAMNTDWQGQDAERILRLVKKVPKFGNDDDYVDMIVKDVFDSYIKLLPQYTTERTGKGPEVSCYTMSTSNITSYIPNGFDVGATPDGRRAKTPLNEGCSPTQGTDTQGPTAVINSVAKLPNVKVAAGQLLNMRFSPGSLAGEENLDKFVSFLRALVMKGIYHCQFNVIDSKTLLDAKAHPENYADLIVRVAGYCAQYISLMPEAQDAIIARTTNQWR</sequence>
<protein>
    <submittedName>
        <fullName evidence="6">Pyruvate formate-lyase</fullName>
    </submittedName>
</protein>
<dbReference type="InterPro" id="IPR001150">
    <property type="entry name" value="Gly_radical"/>
</dbReference>
<dbReference type="InterPro" id="IPR019777">
    <property type="entry name" value="Form_AcTrfase_GR_CS"/>
</dbReference>
<evidence type="ECO:0000259" key="4">
    <source>
        <dbReference type="PROSITE" id="PS51149"/>
    </source>
</evidence>
<keyword evidence="2 6" id="KW-0456">Lyase</keyword>
<dbReference type="GO" id="GO:0005829">
    <property type="term" value="C:cytosol"/>
    <property type="evidence" value="ECO:0007669"/>
    <property type="project" value="TreeGrafter"/>
</dbReference>
<dbReference type="InterPro" id="IPR004184">
    <property type="entry name" value="PFL_dom"/>
</dbReference>
<feature type="domain" description="PFL" evidence="5">
    <location>
        <begin position="18"/>
        <end position="681"/>
    </location>
</feature>
<dbReference type="InterPro" id="IPR010098">
    <property type="entry name" value="PFL2/GDeHydtase_fam"/>
</dbReference>
<dbReference type="GO" id="GO:0016829">
    <property type="term" value="F:lyase activity"/>
    <property type="evidence" value="ECO:0007669"/>
    <property type="project" value="UniProtKB-KW"/>
</dbReference>
<dbReference type="EMBL" id="CP011132">
    <property type="protein sequence ID" value="AKE61911.1"/>
    <property type="molecule type" value="Genomic_DNA"/>
</dbReference>
<feature type="domain" description="Glycine radical" evidence="4">
    <location>
        <begin position="688"/>
        <end position="809"/>
    </location>
</feature>
<name>A0A0F6U0B1_CITAM</name>
<evidence type="ECO:0000256" key="1">
    <source>
        <dbReference type="ARBA" id="ARBA00022818"/>
    </source>
</evidence>
<dbReference type="KEGG" id="cama:F384_09955"/>
<keyword evidence="1 3" id="KW-0556">Organic radical</keyword>
<dbReference type="Gene3D" id="3.20.70.20">
    <property type="match status" value="1"/>
</dbReference>
<dbReference type="Pfam" id="PF01228">
    <property type="entry name" value="Gly_radical"/>
    <property type="match status" value="1"/>
</dbReference>
<proteinExistence type="predicted"/>
<dbReference type="PROSITE" id="PS00850">
    <property type="entry name" value="GLY_RADICAL_1"/>
    <property type="match status" value="1"/>
</dbReference>
<dbReference type="PATRIC" id="fig|1261127.3.peg.2073"/>
<dbReference type="SUPFAM" id="SSF51998">
    <property type="entry name" value="PFL-like glycyl radical enzymes"/>
    <property type="match status" value="1"/>
</dbReference>
<accession>A0A0F6U0B1</accession>
<evidence type="ECO:0000313" key="6">
    <source>
        <dbReference type="EMBL" id="AKE61911.1"/>
    </source>
</evidence>
<evidence type="ECO:0000259" key="5">
    <source>
        <dbReference type="PROSITE" id="PS51554"/>
    </source>
</evidence>
<dbReference type="Proteomes" id="UP000034085">
    <property type="component" value="Chromosome"/>
</dbReference>
<dbReference type="OrthoDB" id="9803969at2"/>
<reference evidence="6 7" key="1">
    <citation type="journal article" date="2013" name="Appl. Microbiol. Biotechnol.">
        <title>Glycerol assimilation and production of 1,3-propanediol by Citrobacter amalonaticus Y19.</title>
        <authorList>
            <person name="Ainala S.K."/>
            <person name="Ashok S."/>
            <person name="Ko Y."/>
            <person name="Park S."/>
        </authorList>
    </citation>
    <scope>NUCLEOTIDE SEQUENCE [LARGE SCALE GENOMIC DNA]</scope>
    <source>
        <strain evidence="6 7">Y19</strain>
    </source>
</reference>
<feature type="modified residue" description="Glycine radical" evidence="3">
    <location>
        <position position="784"/>
    </location>
</feature>
<dbReference type="PANTHER" id="PTHR43641:SF2">
    <property type="entry name" value="DEHYDRATASE YBIW-RELATED"/>
    <property type="match status" value="1"/>
</dbReference>
<dbReference type="Pfam" id="PF02901">
    <property type="entry name" value="PFL-like"/>
    <property type="match status" value="1"/>
</dbReference>
<evidence type="ECO:0000313" key="7">
    <source>
        <dbReference type="Proteomes" id="UP000034085"/>
    </source>
</evidence>
<keyword evidence="6" id="KW-0670">Pyruvate</keyword>
<organism evidence="6 7">
    <name type="scientific">Citrobacter amalonaticus Y19</name>
    <dbReference type="NCBI Taxonomy" id="1261127"/>
    <lineage>
        <taxon>Bacteria</taxon>
        <taxon>Pseudomonadati</taxon>
        <taxon>Pseudomonadota</taxon>
        <taxon>Gammaproteobacteria</taxon>
        <taxon>Enterobacterales</taxon>
        <taxon>Enterobacteriaceae</taxon>
        <taxon>Citrobacter</taxon>
    </lineage>
</organism>
<gene>
    <name evidence="6" type="ORF">F384_09955</name>
</gene>
<dbReference type="HOGENOM" id="CLU_009096_0_1_6"/>